<dbReference type="GO" id="GO:0005886">
    <property type="term" value="C:plasma membrane"/>
    <property type="evidence" value="ECO:0007669"/>
    <property type="project" value="UniProtKB-SubCell"/>
</dbReference>
<evidence type="ECO:0000313" key="8">
    <source>
        <dbReference type="EMBL" id="CCH78516.1"/>
    </source>
</evidence>
<dbReference type="InterPro" id="IPR020846">
    <property type="entry name" value="MFS_dom"/>
</dbReference>
<feature type="domain" description="Major facilitator superfamily (MFS) profile" evidence="7">
    <location>
        <begin position="81"/>
        <end position="460"/>
    </location>
</feature>
<name>A0A077LXU0_9MICO</name>
<dbReference type="GO" id="GO:0022857">
    <property type="term" value="F:transmembrane transporter activity"/>
    <property type="evidence" value="ECO:0007669"/>
    <property type="project" value="InterPro"/>
</dbReference>
<dbReference type="RefSeq" id="WP_048549643.1">
    <property type="nucleotide sequence ID" value="NZ_HF570958.1"/>
</dbReference>
<dbReference type="InterPro" id="IPR036259">
    <property type="entry name" value="MFS_trans_sf"/>
</dbReference>
<protein>
    <submittedName>
        <fullName evidence="8">Putative Major facilitator superfamily MFS_1</fullName>
    </submittedName>
</protein>
<dbReference type="PANTHER" id="PTHR10924">
    <property type="entry name" value="MAJOR FACILITATOR SUPERFAMILY PROTEIN-RELATED"/>
    <property type="match status" value="1"/>
</dbReference>
<feature type="transmembrane region" description="Helical" evidence="6">
    <location>
        <begin position="148"/>
        <end position="165"/>
    </location>
</feature>
<evidence type="ECO:0000256" key="1">
    <source>
        <dbReference type="ARBA" id="ARBA00004651"/>
    </source>
</evidence>
<accession>A0A077LXU0</accession>
<evidence type="ECO:0000256" key="3">
    <source>
        <dbReference type="ARBA" id="ARBA00022989"/>
    </source>
</evidence>
<feature type="transmembrane region" description="Helical" evidence="6">
    <location>
        <begin position="207"/>
        <end position="228"/>
    </location>
</feature>
<gene>
    <name evidence="8" type="ORF">BN12_30042</name>
</gene>
<feature type="transmembrane region" description="Helical" evidence="6">
    <location>
        <begin position="171"/>
        <end position="200"/>
    </location>
</feature>
<feature type="transmembrane region" description="Helical" evidence="6">
    <location>
        <begin position="374"/>
        <end position="396"/>
    </location>
</feature>
<evidence type="ECO:0000259" key="7">
    <source>
        <dbReference type="PROSITE" id="PS50850"/>
    </source>
</evidence>
<dbReference type="PROSITE" id="PS50850">
    <property type="entry name" value="MFS"/>
    <property type="match status" value="1"/>
</dbReference>
<dbReference type="STRING" id="1194083.BN12_30042"/>
<evidence type="ECO:0000256" key="6">
    <source>
        <dbReference type="SAM" id="Phobius"/>
    </source>
</evidence>
<dbReference type="InterPro" id="IPR049680">
    <property type="entry name" value="FLVCR1-2_SLC49-like"/>
</dbReference>
<dbReference type="PANTHER" id="PTHR10924:SF6">
    <property type="entry name" value="SOLUTE CARRIER FAMILY 49 MEMBER A3"/>
    <property type="match status" value="1"/>
</dbReference>
<sequence>MSREFTIAERRGVLGLGAVATVVALQRSRGRNARFGLQPTPTRVRPARRSRRDDPRPSVATPGADEGGASTRPDGPVTSRWAVFAAFGLLAAASQILVVQYAPVTADASRHFGVSTADVGWLTQVFPLVYVILAIPAGLALDRFFRPALLLGATLTAVGAFLRLVQDDYTWAFIGQVVAAAGQPLVLNAIPGLAIAYLAAKDRAAGIALASSATFGGMLAGFLLGSFMPGEHNIRTLTMITAIVAMDAALALGAALHFVKPLPGAETVVSGGLRTLRSALRNRYLRRLCALVFIPFGTFLALATFVQPLLEPAGVHESTAGLILAVTMVAAVIGCGVVPVWADKHHREIKLMGLGIAFTAAACLHLAIVPSGPVAFVALAGVGFFLLPALPIVLSLSERHVPEAENTAAALVWMAGNLGSVVVATAVGFVVDSPTIAFLALGGITVLALPLLRWYQRLEDAPTSASGTSDRSDP</sequence>
<reference evidence="8 9" key="1">
    <citation type="journal article" date="2013" name="ISME J.">
        <title>A metabolic model for members of the genus Tetrasphaera involved in enhanced biological phosphorus removal.</title>
        <authorList>
            <person name="Kristiansen R."/>
            <person name="Nguyen H.T.T."/>
            <person name="Saunders A.M."/>
            <person name="Nielsen J.L."/>
            <person name="Wimmer R."/>
            <person name="Le V.Q."/>
            <person name="McIlroy S.J."/>
            <person name="Petrovski S."/>
            <person name="Seviour R.J."/>
            <person name="Calteau A."/>
            <person name="Nielsen K.L."/>
            <person name="Nielsen P.H."/>
        </authorList>
    </citation>
    <scope>NUCLEOTIDE SEQUENCE [LARGE SCALE GENOMIC DNA]</scope>
    <source>
        <strain evidence="8 9">T1-X7</strain>
    </source>
</reference>
<keyword evidence="2 6" id="KW-0812">Transmembrane</keyword>
<dbReference type="InterPro" id="IPR011701">
    <property type="entry name" value="MFS"/>
</dbReference>
<feature type="transmembrane region" description="Helical" evidence="6">
    <location>
        <begin position="81"/>
        <end position="101"/>
    </location>
</feature>
<dbReference type="EMBL" id="CAJB01000223">
    <property type="protein sequence ID" value="CCH78516.1"/>
    <property type="molecule type" value="Genomic_DNA"/>
</dbReference>
<organism evidence="8 9">
    <name type="scientific">Nostocoides japonicum T1-X7</name>
    <dbReference type="NCBI Taxonomy" id="1194083"/>
    <lineage>
        <taxon>Bacteria</taxon>
        <taxon>Bacillati</taxon>
        <taxon>Actinomycetota</taxon>
        <taxon>Actinomycetes</taxon>
        <taxon>Micrococcales</taxon>
        <taxon>Intrasporangiaceae</taxon>
        <taxon>Nostocoides</taxon>
    </lineage>
</organism>
<proteinExistence type="predicted"/>
<evidence type="ECO:0000256" key="4">
    <source>
        <dbReference type="ARBA" id="ARBA00023136"/>
    </source>
</evidence>
<evidence type="ECO:0000256" key="2">
    <source>
        <dbReference type="ARBA" id="ARBA00022692"/>
    </source>
</evidence>
<dbReference type="Proteomes" id="UP000035721">
    <property type="component" value="Unassembled WGS sequence"/>
</dbReference>
<evidence type="ECO:0000256" key="5">
    <source>
        <dbReference type="SAM" id="MobiDB-lite"/>
    </source>
</evidence>
<evidence type="ECO:0000313" key="9">
    <source>
        <dbReference type="Proteomes" id="UP000035721"/>
    </source>
</evidence>
<keyword evidence="4 6" id="KW-0472">Membrane</keyword>
<keyword evidence="3 6" id="KW-1133">Transmembrane helix</keyword>
<feature type="region of interest" description="Disordered" evidence="5">
    <location>
        <begin position="34"/>
        <end position="74"/>
    </location>
</feature>
<dbReference type="SUPFAM" id="SSF103473">
    <property type="entry name" value="MFS general substrate transporter"/>
    <property type="match status" value="1"/>
</dbReference>
<keyword evidence="9" id="KW-1185">Reference proteome</keyword>
<feature type="transmembrane region" description="Helical" evidence="6">
    <location>
        <begin position="288"/>
        <end position="310"/>
    </location>
</feature>
<comment type="caution">
    <text evidence="8">The sequence shown here is derived from an EMBL/GenBank/DDBJ whole genome shotgun (WGS) entry which is preliminary data.</text>
</comment>
<feature type="transmembrane region" description="Helical" evidence="6">
    <location>
        <begin position="322"/>
        <end position="342"/>
    </location>
</feature>
<dbReference type="AlphaFoldDB" id="A0A077LXU0"/>
<feature type="transmembrane region" description="Helical" evidence="6">
    <location>
        <begin position="436"/>
        <end position="455"/>
    </location>
</feature>
<comment type="subcellular location">
    <subcellularLocation>
        <location evidence="1">Cell membrane</location>
        <topology evidence="1">Multi-pass membrane protein</topology>
    </subcellularLocation>
</comment>
<dbReference type="Gene3D" id="1.20.1250.20">
    <property type="entry name" value="MFS general substrate transporter like domains"/>
    <property type="match status" value="2"/>
</dbReference>
<feature type="transmembrane region" description="Helical" evidence="6">
    <location>
        <begin position="234"/>
        <end position="256"/>
    </location>
</feature>
<feature type="transmembrane region" description="Helical" evidence="6">
    <location>
        <begin position="408"/>
        <end position="430"/>
    </location>
</feature>
<feature type="transmembrane region" description="Helical" evidence="6">
    <location>
        <begin position="349"/>
        <end position="368"/>
    </location>
</feature>
<dbReference type="Pfam" id="PF07690">
    <property type="entry name" value="MFS_1"/>
    <property type="match status" value="1"/>
</dbReference>
<feature type="transmembrane region" description="Helical" evidence="6">
    <location>
        <begin position="121"/>
        <end position="141"/>
    </location>
</feature>